<keyword evidence="4" id="KW-1185">Reference proteome</keyword>
<feature type="signal peptide" evidence="2">
    <location>
        <begin position="1"/>
        <end position="25"/>
    </location>
</feature>
<name>A0ABY7H7H4_9BACT</name>
<feature type="chain" id="PRO_5047155357" description="Delta-60 repeat domain-containing protein" evidence="2">
    <location>
        <begin position="26"/>
        <end position="569"/>
    </location>
</feature>
<keyword evidence="2" id="KW-0732">Signal</keyword>
<reference evidence="3" key="1">
    <citation type="submission" date="2022-11" db="EMBL/GenBank/DDBJ databases">
        <title>Minimal conservation of predation-associated metabolite biosynthetic gene clusters underscores biosynthetic potential of Myxococcota including descriptions for ten novel species: Archangium lansinium sp. nov., Myxococcus landrumus sp. nov., Nannocystis bai.</title>
        <authorList>
            <person name="Ahearne A."/>
            <person name="Stevens C."/>
            <person name="Dowd S."/>
        </authorList>
    </citation>
    <scope>NUCLEOTIDE SEQUENCE</scope>
    <source>
        <strain evidence="3">Fl3</strain>
    </source>
</reference>
<proteinExistence type="predicted"/>
<dbReference type="Proteomes" id="UP001164459">
    <property type="component" value="Chromosome"/>
</dbReference>
<evidence type="ECO:0000313" key="3">
    <source>
        <dbReference type="EMBL" id="WAS95035.1"/>
    </source>
</evidence>
<dbReference type="SUPFAM" id="SSF63829">
    <property type="entry name" value="Calcium-dependent phosphotriesterase"/>
    <property type="match status" value="1"/>
</dbReference>
<dbReference type="EMBL" id="CP114040">
    <property type="protein sequence ID" value="WAS95035.1"/>
    <property type="molecule type" value="Genomic_DNA"/>
</dbReference>
<dbReference type="PROSITE" id="PS51257">
    <property type="entry name" value="PROKAR_LIPOPROTEIN"/>
    <property type="match status" value="1"/>
</dbReference>
<dbReference type="RefSeq" id="WP_269037367.1">
    <property type="nucleotide sequence ID" value="NZ_CP114040.1"/>
</dbReference>
<evidence type="ECO:0000256" key="1">
    <source>
        <dbReference type="SAM" id="MobiDB-lite"/>
    </source>
</evidence>
<feature type="region of interest" description="Disordered" evidence="1">
    <location>
        <begin position="42"/>
        <end position="99"/>
    </location>
</feature>
<accession>A0ABY7H7H4</accession>
<organism evidence="3 4">
    <name type="scientific">Nannocystis punicea</name>
    <dbReference type="NCBI Taxonomy" id="2995304"/>
    <lineage>
        <taxon>Bacteria</taxon>
        <taxon>Pseudomonadati</taxon>
        <taxon>Myxococcota</taxon>
        <taxon>Polyangia</taxon>
        <taxon>Nannocystales</taxon>
        <taxon>Nannocystaceae</taxon>
        <taxon>Nannocystis</taxon>
    </lineage>
</organism>
<evidence type="ECO:0008006" key="5">
    <source>
        <dbReference type="Google" id="ProtNLM"/>
    </source>
</evidence>
<sequence length="569" mass="59273">MIRTVRRPLLVIHAAALLTSGCFDGADLAACGISMTYCEADAGSTGEGAGGTSSSSSGPGIMTSDAFTGSDSGGGDTDTSGGTSPSTGEPSEPPPWIEELACDPPEAFEVGPTVVTYKASADAVEADLLDDGVVIATGPAGAPFVFPVTSGPANNPGSNLSVVVRDAAGQTAEASIYQPSLIKVPGSTVWTTLEPNDGQFSSGGAVALDGNNAIGAGVRWENNQILATLRRYDKSGTWIATSDGWTQQHTDWTQRAELKTGHLGLNALAVDGEGNIVAVGTAQVDGEPRMYVARFGSGGGLIWEVLGPTGTEARGTGITKDGSIYVAGAMRVAKGPDVWDMATWVYGPDKQAFGPDIFKDLEDELEERSEYGHAVAVLASGRVAVAGRREVRDPVTNKLYLRGVVLAYEGKGKRVGEWTSPGDTMLNDTIFAAAPATTGVVLCGYAQNEINIPTNKPQILIRWLSEDLSEAKAPRLESTPGAAMCYGIGTNMEGATIVGATVHENLGGDNAWIFAVEDASSPRVDYMKRNGMSNGQDRVLGLACEYMCAWTGSEEVDGAVQWIMGMIRG</sequence>
<feature type="compositionally biased region" description="Low complexity" evidence="1">
    <location>
        <begin position="52"/>
        <end position="70"/>
    </location>
</feature>
<gene>
    <name evidence="3" type="ORF">O0S08_02640</name>
</gene>
<feature type="compositionally biased region" description="Low complexity" evidence="1">
    <location>
        <begin position="77"/>
        <end position="90"/>
    </location>
</feature>
<evidence type="ECO:0000313" key="4">
    <source>
        <dbReference type="Proteomes" id="UP001164459"/>
    </source>
</evidence>
<protein>
    <recommendedName>
        <fullName evidence="5">Delta-60 repeat domain-containing protein</fullName>
    </recommendedName>
</protein>
<evidence type="ECO:0000256" key="2">
    <source>
        <dbReference type="SAM" id="SignalP"/>
    </source>
</evidence>